<protein>
    <recommendedName>
        <fullName evidence="2">DUF6318 domain-containing protein</fullName>
    </recommendedName>
</protein>
<organism evidence="3 4">
    <name type="scientific">Kineococcus xinjiangensis</name>
    <dbReference type="NCBI Taxonomy" id="512762"/>
    <lineage>
        <taxon>Bacteria</taxon>
        <taxon>Bacillati</taxon>
        <taxon>Actinomycetota</taxon>
        <taxon>Actinomycetes</taxon>
        <taxon>Kineosporiales</taxon>
        <taxon>Kineosporiaceae</taxon>
        <taxon>Kineococcus</taxon>
    </lineage>
</organism>
<feature type="compositionally biased region" description="Low complexity" evidence="1">
    <location>
        <begin position="1"/>
        <end position="11"/>
    </location>
</feature>
<comment type="caution">
    <text evidence="3">The sequence shown here is derived from an EMBL/GenBank/DDBJ whole genome shotgun (WGS) entry which is preliminary data.</text>
</comment>
<dbReference type="AlphaFoldDB" id="A0A2S6IHR3"/>
<reference evidence="3 4" key="1">
    <citation type="submission" date="2018-02" db="EMBL/GenBank/DDBJ databases">
        <title>Genomic Encyclopedia of Archaeal and Bacterial Type Strains, Phase II (KMG-II): from individual species to whole genera.</title>
        <authorList>
            <person name="Goeker M."/>
        </authorList>
    </citation>
    <scope>NUCLEOTIDE SEQUENCE [LARGE SCALE GENOMIC DNA]</scope>
    <source>
        <strain evidence="3 4">DSM 22857</strain>
    </source>
</reference>
<evidence type="ECO:0000313" key="4">
    <source>
        <dbReference type="Proteomes" id="UP000239485"/>
    </source>
</evidence>
<name>A0A2S6IHR3_9ACTN</name>
<gene>
    <name evidence="3" type="ORF">CLV92_1097</name>
</gene>
<evidence type="ECO:0000313" key="3">
    <source>
        <dbReference type="EMBL" id="PPK93731.1"/>
    </source>
</evidence>
<dbReference type="InterPro" id="IPR046281">
    <property type="entry name" value="DUF6318"/>
</dbReference>
<feature type="compositionally biased region" description="Pro residues" evidence="1">
    <location>
        <begin position="12"/>
        <end position="24"/>
    </location>
</feature>
<dbReference type="Pfam" id="PF19843">
    <property type="entry name" value="DUF6318"/>
    <property type="match status" value="1"/>
</dbReference>
<evidence type="ECO:0000256" key="1">
    <source>
        <dbReference type="SAM" id="MobiDB-lite"/>
    </source>
</evidence>
<proteinExistence type="predicted"/>
<dbReference type="EMBL" id="PTJD01000009">
    <property type="protein sequence ID" value="PPK93731.1"/>
    <property type="molecule type" value="Genomic_DNA"/>
</dbReference>
<evidence type="ECO:0000259" key="2">
    <source>
        <dbReference type="Pfam" id="PF19843"/>
    </source>
</evidence>
<sequence>MDPAVDAAPAVPEAPPAAAPAPAVPLPEFYRDEGERTPEGALAFASYFVRVLEHASLANDSSLLRSVSLENCTHCLDEAGDEDEDAARGEVSDGLRLLFREATLHSYDAEAGTADLDLTYGWPAWRLRDSSGELLEEVEAVEKHHTRLYLMWVEGQWKVHWFGPAE</sequence>
<feature type="domain" description="DUF6318" evidence="2">
    <location>
        <begin position="18"/>
        <end position="159"/>
    </location>
</feature>
<feature type="region of interest" description="Disordered" evidence="1">
    <location>
        <begin position="1"/>
        <end position="24"/>
    </location>
</feature>
<keyword evidence="4" id="KW-1185">Reference proteome</keyword>
<accession>A0A2S6IHR3</accession>
<dbReference type="Proteomes" id="UP000239485">
    <property type="component" value="Unassembled WGS sequence"/>
</dbReference>